<reference evidence="4 5" key="1">
    <citation type="submission" date="2018-08" db="EMBL/GenBank/DDBJ databases">
        <title>Recombination of ecologically and evolutionarily significant loci maintains genetic cohesion in the Pseudomonas syringae species complex.</title>
        <authorList>
            <person name="Dillon M."/>
            <person name="Thakur S."/>
            <person name="Almeida R.N.D."/>
            <person name="Weir B.S."/>
            <person name="Guttman D.S."/>
        </authorList>
    </citation>
    <scope>NUCLEOTIDE SEQUENCE [LARGE SCALE GENOMIC DNA]</scope>
    <source>
        <strain evidence="4 5">ICMP 11281</strain>
    </source>
</reference>
<sequence>MYMLCEQTGVLHNAPHALYDEVKTHLMDVPADEKLLKALAVALVDHSTGTFKDIAEAAGVSKATLNRFCGTRANLIEILLIHASELMNKMIADADLQNAPPLEALQRLIDNHLTHREMLVFLVFQWRPDTMDESCGGLRWLPYSDALDAFFLRGQREGLFRIDISAPVLTETFASLLFGLVDAERRGRVARTGMDAVLLQMFMQGARSGA</sequence>
<evidence type="ECO:0000256" key="3">
    <source>
        <dbReference type="ARBA" id="ARBA00023163"/>
    </source>
</evidence>
<protein>
    <submittedName>
        <fullName evidence="4">Transcriptional regulatory protein NfxB</fullName>
    </submittedName>
</protein>
<dbReference type="GO" id="GO:0000976">
    <property type="term" value="F:transcription cis-regulatory region binding"/>
    <property type="evidence" value="ECO:0007669"/>
    <property type="project" value="TreeGrafter"/>
</dbReference>
<dbReference type="Proteomes" id="UP000271631">
    <property type="component" value="Unassembled WGS sequence"/>
</dbReference>
<evidence type="ECO:0000313" key="4">
    <source>
        <dbReference type="EMBL" id="RMV39333.1"/>
    </source>
</evidence>
<name>A0A3M6C6M4_PSEYM</name>
<dbReference type="SUPFAM" id="SSF46689">
    <property type="entry name" value="Homeodomain-like"/>
    <property type="match status" value="1"/>
</dbReference>
<evidence type="ECO:0000256" key="2">
    <source>
        <dbReference type="ARBA" id="ARBA00023125"/>
    </source>
</evidence>
<organism evidence="4 5">
    <name type="scientific">Pseudomonas syringae pv. maculicola</name>
    <dbReference type="NCBI Taxonomy" id="59511"/>
    <lineage>
        <taxon>Bacteria</taxon>
        <taxon>Pseudomonadati</taxon>
        <taxon>Pseudomonadota</taxon>
        <taxon>Gammaproteobacteria</taxon>
        <taxon>Pseudomonadales</taxon>
        <taxon>Pseudomonadaceae</taxon>
        <taxon>Pseudomonas</taxon>
    </lineage>
</organism>
<evidence type="ECO:0000256" key="1">
    <source>
        <dbReference type="ARBA" id="ARBA00023015"/>
    </source>
</evidence>
<dbReference type="Gene3D" id="1.10.357.10">
    <property type="entry name" value="Tetracycline Repressor, domain 2"/>
    <property type="match status" value="1"/>
</dbReference>
<accession>A0A3M6C6M4</accession>
<dbReference type="AlphaFoldDB" id="A0A3M6C6M4"/>
<dbReference type="PANTHER" id="PTHR30055:SF234">
    <property type="entry name" value="HTH-TYPE TRANSCRIPTIONAL REGULATOR BETI"/>
    <property type="match status" value="1"/>
</dbReference>
<dbReference type="EMBL" id="RBUQ01000105">
    <property type="protein sequence ID" value="RMV39333.1"/>
    <property type="molecule type" value="Genomic_DNA"/>
</dbReference>
<proteinExistence type="predicted"/>
<keyword evidence="1" id="KW-0805">Transcription regulation</keyword>
<dbReference type="InterPro" id="IPR036271">
    <property type="entry name" value="Tet_transcr_reg_TetR-rel_C_sf"/>
</dbReference>
<comment type="caution">
    <text evidence="4">The sequence shown here is derived from an EMBL/GenBank/DDBJ whole genome shotgun (WGS) entry which is preliminary data.</text>
</comment>
<gene>
    <name evidence="4" type="ORF">ALP13_03141</name>
</gene>
<dbReference type="InterPro" id="IPR050109">
    <property type="entry name" value="HTH-type_TetR-like_transc_reg"/>
</dbReference>
<dbReference type="InterPro" id="IPR009057">
    <property type="entry name" value="Homeodomain-like_sf"/>
</dbReference>
<dbReference type="PANTHER" id="PTHR30055">
    <property type="entry name" value="HTH-TYPE TRANSCRIPTIONAL REGULATOR RUTR"/>
    <property type="match status" value="1"/>
</dbReference>
<dbReference type="GO" id="GO:0003700">
    <property type="term" value="F:DNA-binding transcription factor activity"/>
    <property type="evidence" value="ECO:0007669"/>
    <property type="project" value="TreeGrafter"/>
</dbReference>
<dbReference type="SUPFAM" id="SSF48498">
    <property type="entry name" value="Tetracyclin repressor-like, C-terminal domain"/>
    <property type="match status" value="1"/>
</dbReference>
<evidence type="ECO:0000313" key="5">
    <source>
        <dbReference type="Proteomes" id="UP000271631"/>
    </source>
</evidence>
<keyword evidence="2" id="KW-0238">DNA-binding</keyword>
<dbReference type="FunFam" id="1.10.357.10:FF:000022">
    <property type="entry name" value="Transcriptional regulator NfxB"/>
    <property type="match status" value="1"/>
</dbReference>
<keyword evidence="3" id="KW-0804">Transcription</keyword>